<evidence type="ECO:0000313" key="1">
    <source>
        <dbReference type="EMBL" id="BCA93923.1"/>
    </source>
</evidence>
<accession>A0A6F8T121</accession>
<name>A0A6F8T121_9GAMM</name>
<dbReference type="Proteomes" id="UP000502894">
    <property type="component" value="Chromosome"/>
</dbReference>
<dbReference type="AlphaFoldDB" id="A0A6F8T121"/>
<gene>
    <name evidence="1" type="ORF">TUM19329_02840</name>
</gene>
<protein>
    <submittedName>
        <fullName evidence="1">Uncharacterized protein</fullName>
    </submittedName>
</protein>
<sequence length="61" mass="6834">MGASSFHYYIKPLNKPHFSVGSWGLLMNLVGRRINKKGLYIKAYRMFLDVLGIQYGGAAAI</sequence>
<reference evidence="1" key="1">
    <citation type="journal article" date="2020" name="Microbiol. Resour. Announc.">
        <title>Complete Genome Sequence of Novel Psychrotolerant Legionella Strain TUM19329, Isolated from Antarctic Lake Sediment.</title>
        <authorList>
            <person name="Shimada S."/>
            <person name="Nakai R."/>
            <person name="Aoki K."/>
            <person name="Shimoeda N."/>
            <person name="Ohno G."/>
            <person name="Miyazaki Y."/>
            <person name="Kudoh S."/>
            <person name="Imura S."/>
            <person name="Watanabe K."/>
            <person name="Ishii Y."/>
            <person name="Tateda K."/>
        </authorList>
    </citation>
    <scope>NUCLEOTIDE SEQUENCE [LARGE SCALE GENOMIC DNA]</scope>
    <source>
        <strain evidence="1">TUM19329</strain>
    </source>
</reference>
<dbReference type="KEGG" id="lant:TUM19329_02840"/>
<evidence type="ECO:0000313" key="2">
    <source>
        <dbReference type="Proteomes" id="UP000502894"/>
    </source>
</evidence>
<dbReference type="EMBL" id="AP022839">
    <property type="protein sequence ID" value="BCA93923.1"/>
    <property type="molecule type" value="Genomic_DNA"/>
</dbReference>
<organism evidence="1 2">
    <name type="scientific">Legionella antarctica</name>
    <dbReference type="NCBI Taxonomy" id="2708020"/>
    <lineage>
        <taxon>Bacteria</taxon>
        <taxon>Pseudomonadati</taxon>
        <taxon>Pseudomonadota</taxon>
        <taxon>Gammaproteobacteria</taxon>
        <taxon>Legionellales</taxon>
        <taxon>Legionellaceae</taxon>
        <taxon>Legionella</taxon>
    </lineage>
</organism>
<proteinExistence type="predicted"/>
<keyword evidence="2" id="KW-1185">Reference proteome</keyword>